<protein>
    <submittedName>
        <fullName evidence="1">Uncharacterized protein</fullName>
    </submittedName>
</protein>
<dbReference type="AlphaFoldDB" id="A0AAV3Q282"/>
<keyword evidence="2" id="KW-1185">Reference proteome</keyword>
<organism evidence="1 2">
    <name type="scientific">Lithospermum erythrorhizon</name>
    <name type="common">Purple gromwell</name>
    <name type="synonym">Lithospermum officinale var. erythrorhizon</name>
    <dbReference type="NCBI Taxonomy" id="34254"/>
    <lineage>
        <taxon>Eukaryota</taxon>
        <taxon>Viridiplantae</taxon>
        <taxon>Streptophyta</taxon>
        <taxon>Embryophyta</taxon>
        <taxon>Tracheophyta</taxon>
        <taxon>Spermatophyta</taxon>
        <taxon>Magnoliopsida</taxon>
        <taxon>eudicotyledons</taxon>
        <taxon>Gunneridae</taxon>
        <taxon>Pentapetalae</taxon>
        <taxon>asterids</taxon>
        <taxon>lamiids</taxon>
        <taxon>Boraginales</taxon>
        <taxon>Boraginaceae</taxon>
        <taxon>Boraginoideae</taxon>
        <taxon>Lithospermeae</taxon>
        <taxon>Lithospermum</taxon>
    </lineage>
</organism>
<evidence type="ECO:0000313" key="2">
    <source>
        <dbReference type="Proteomes" id="UP001454036"/>
    </source>
</evidence>
<accession>A0AAV3Q282</accession>
<gene>
    <name evidence="1" type="ORF">LIER_14870</name>
</gene>
<name>A0AAV3Q282_LITER</name>
<proteinExistence type="predicted"/>
<dbReference type="EMBL" id="BAABME010003151">
    <property type="protein sequence ID" value="GAA0157643.1"/>
    <property type="molecule type" value="Genomic_DNA"/>
</dbReference>
<evidence type="ECO:0000313" key="1">
    <source>
        <dbReference type="EMBL" id="GAA0157643.1"/>
    </source>
</evidence>
<dbReference type="Proteomes" id="UP001454036">
    <property type="component" value="Unassembled WGS sequence"/>
</dbReference>
<comment type="caution">
    <text evidence="1">The sequence shown here is derived from an EMBL/GenBank/DDBJ whole genome shotgun (WGS) entry which is preliminary data.</text>
</comment>
<reference evidence="1 2" key="1">
    <citation type="submission" date="2024-01" db="EMBL/GenBank/DDBJ databases">
        <title>The complete chloroplast genome sequence of Lithospermum erythrorhizon: insights into the phylogenetic relationship among Boraginaceae species and the maternal lineages of purple gromwells.</title>
        <authorList>
            <person name="Okada T."/>
            <person name="Watanabe K."/>
        </authorList>
    </citation>
    <scope>NUCLEOTIDE SEQUENCE [LARGE SCALE GENOMIC DNA]</scope>
</reference>
<sequence length="74" mass="7949">MGDGEHIVREEEMGELFGEEMEGIVKGEEICGTGGVAEWRGGGSTGSDVNSIEFRVDGRCSINEVMEGLRLGEK</sequence>